<evidence type="ECO:0000256" key="1">
    <source>
        <dbReference type="SAM" id="MobiDB-lite"/>
    </source>
</evidence>
<evidence type="ECO:0000313" key="4">
    <source>
        <dbReference type="Proteomes" id="UP000596857"/>
    </source>
</evidence>
<comment type="caution">
    <text evidence="3">The sequence shown here is derived from an EMBL/GenBank/DDBJ whole genome shotgun (WGS) entry which is preliminary data.</text>
</comment>
<dbReference type="InterPro" id="IPR043759">
    <property type="entry name" value="DUF5704"/>
</dbReference>
<feature type="region of interest" description="Disordered" evidence="1">
    <location>
        <begin position="441"/>
        <end position="475"/>
    </location>
</feature>
<dbReference type="EMBL" id="WHOB01000056">
    <property type="protein sequence ID" value="NOU80769.1"/>
    <property type="molecule type" value="Genomic_DNA"/>
</dbReference>
<feature type="compositionally biased region" description="Polar residues" evidence="1">
    <location>
        <begin position="446"/>
        <end position="475"/>
    </location>
</feature>
<proteinExistence type="predicted"/>
<organism evidence="3 4">
    <name type="scientific">Paenibacillus phytohabitans</name>
    <dbReference type="NCBI Taxonomy" id="2654978"/>
    <lineage>
        <taxon>Bacteria</taxon>
        <taxon>Bacillati</taxon>
        <taxon>Bacillota</taxon>
        <taxon>Bacilli</taxon>
        <taxon>Bacillales</taxon>
        <taxon>Paenibacillaceae</taxon>
        <taxon>Paenibacillus</taxon>
    </lineage>
</organism>
<protein>
    <recommendedName>
        <fullName evidence="2">DUF5704 domain-containing protein</fullName>
    </recommendedName>
</protein>
<accession>A0ABX1YK99</accession>
<keyword evidence="4" id="KW-1185">Reference proteome</keyword>
<evidence type="ECO:0000259" key="2">
    <source>
        <dbReference type="Pfam" id="PF18964"/>
    </source>
</evidence>
<evidence type="ECO:0000313" key="3">
    <source>
        <dbReference type="EMBL" id="NOU80769.1"/>
    </source>
</evidence>
<name>A0ABX1YK99_9BACL</name>
<gene>
    <name evidence="3" type="ORF">GC101_18055</name>
</gene>
<dbReference type="Proteomes" id="UP000596857">
    <property type="component" value="Unassembled WGS sequence"/>
</dbReference>
<dbReference type="Pfam" id="PF18964">
    <property type="entry name" value="DUF5704"/>
    <property type="match status" value="1"/>
</dbReference>
<reference evidence="3 4" key="1">
    <citation type="submission" date="2019-10" db="EMBL/GenBank/DDBJ databases">
        <title>Description of Paenibacillus terricola sp. nov.</title>
        <authorList>
            <person name="Carlier A."/>
            <person name="Qi S."/>
        </authorList>
    </citation>
    <scope>NUCLEOTIDE SEQUENCE [LARGE SCALE GENOMIC DNA]</scope>
    <source>
        <strain evidence="3 4">LMG 31459</strain>
    </source>
</reference>
<feature type="domain" description="DUF5704" evidence="2">
    <location>
        <begin position="296"/>
        <end position="478"/>
    </location>
</feature>
<sequence length="1057" mass="116807">MIINSDGSFAFDTTSTAATTGIKFRTVGFTVHRTEMCTSTQCDPQSGTHGEIRIQQVGPDVPVGNGQVQTFFEVPEEMVSQALVEAGLEDISYGGTIYLSAIFHVLHYSNNVLVSESGDFVDLQHIKGAESWANLDDFRQYYDRNVTYAPKFPVTLMLKKSTGQLISQSAVVNPDDPSHNWKPGQTITVPLQATLTGADGKIYRLIKSYLQSKHHLSDMNHIVTGVIAERNFTTYLGGTNVIAVYEEDEGTPPTDPAPQCSVVINPPSKGTVLSNAVLDPAASGVIRADHRDAEQFDVTQGIPTTESLYANVLANNYLHQYQFVNMTGTVTYTIQVQKTYNLTWTIPATAGVPPAAGTPAQPKERPETVTKDITVTRPYSYWQIDNLEIYKLFKSTLSNYALPGGSVQLNPAGYTEPSLSSEYSTDVDDHVRPFACEPIKLDPETVSGTTTEPQVPNQTAAFQSEAESSVGKNTVNNDSVVFNEMTIMDQTEVPESAPAPSALPAPTQIDRNVLYGTNYWIGSTLQNRANTLSSGSIYYNLIPGNVNGGSDKSFAINGINSITVHTPVVNYSVIPDDNRPYDQRMSPDLTRTVLILDRPFTVHFTESGQHLNIPGYGSRDYMKYTLNKRIQFPFGVFEGSQYYPEGTWINIPVGTPEMTFTMPTWVNEGNYTVHTQSWAINGAPADPTGLCEVNRNGDLNNYCASNSFDVGVVGRLFDFRIWDIGDFRFEKVFRTAMGSTDHSPAMYYTGGNDENGNPTALYGHKQWFLPIRKGSHPAEQKTVPHNGYSFLFDFRTIGNLWEPGEGIRIEPTFWFVAKNGGSPAPVDLYYDISGTANKMIGVGSPKDTLSYKRTYRLADSMRNVPTGELSTAASYEYNYILSDAERAETSWTKFYRLYLKRKTTIGNGYNLEILPFKSRTLVGPTVIPASVNPVTAVRSVQHWYGEYHLPIAPYILPKGTSIVSLANHYGGALDGHEPEFLRGGYILVKFEIYTMKNGDANTRVLGYKAPIANMWAIEGQMAGDTDELGQMFSFSSGDIIMFESDYSVRNDYQGQSK</sequence>